<feature type="non-terminal residue" evidence="1">
    <location>
        <position position="1"/>
    </location>
</feature>
<comment type="caution">
    <text evidence="1">The sequence shown here is derived from an EMBL/GenBank/DDBJ whole genome shotgun (WGS) entry which is preliminary data.</text>
</comment>
<evidence type="ECO:0008006" key="3">
    <source>
        <dbReference type="Google" id="ProtNLM"/>
    </source>
</evidence>
<dbReference type="PANTHER" id="PTHR12815">
    <property type="entry name" value="SORTING AND ASSEMBLY MACHINERY SAMM50 PROTEIN FAMILY MEMBER"/>
    <property type="match status" value="1"/>
</dbReference>
<evidence type="ECO:0000313" key="1">
    <source>
        <dbReference type="EMBL" id="CAK9181429.1"/>
    </source>
</evidence>
<proteinExistence type="predicted"/>
<dbReference type="AlphaFoldDB" id="A0ABC8UKL0"/>
<dbReference type="Proteomes" id="UP001642360">
    <property type="component" value="Unassembled WGS sequence"/>
</dbReference>
<accession>A0ABC8UKL0</accession>
<protein>
    <recommendedName>
        <fullName evidence="3">Bacterial surface antigen (D15) domain-containing protein</fullName>
    </recommendedName>
</protein>
<keyword evidence="2" id="KW-1185">Reference proteome</keyword>
<organism evidence="1 2">
    <name type="scientific">Ilex paraguariensis</name>
    <name type="common">yerba mate</name>
    <dbReference type="NCBI Taxonomy" id="185542"/>
    <lineage>
        <taxon>Eukaryota</taxon>
        <taxon>Viridiplantae</taxon>
        <taxon>Streptophyta</taxon>
        <taxon>Embryophyta</taxon>
        <taxon>Tracheophyta</taxon>
        <taxon>Spermatophyta</taxon>
        <taxon>Magnoliopsida</taxon>
        <taxon>eudicotyledons</taxon>
        <taxon>Gunneridae</taxon>
        <taxon>Pentapetalae</taxon>
        <taxon>asterids</taxon>
        <taxon>campanulids</taxon>
        <taxon>Aquifoliales</taxon>
        <taxon>Aquifoliaceae</taxon>
        <taxon>Ilex</taxon>
    </lineage>
</organism>
<evidence type="ECO:0000313" key="2">
    <source>
        <dbReference type="Proteomes" id="UP001642360"/>
    </source>
</evidence>
<dbReference type="EMBL" id="CAUOFW020008035">
    <property type="protein sequence ID" value="CAK9181429.1"/>
    <property type="molecule type" value="Genomic_DNA"/>
</dbReference>
<sequence length="51" mass="5563">NPALRHGKPGTGVGLGYGLRFKSQLGYFQVDYAINAYQQKTLYFGLGNVPS</sequence>
<dbReference type="PANTHER" id="PTHR12815:SF40">
    <property type="entry name" value="OUTER ENVELOPE PROTEIN 36, CHLOROPLASTIC-RELATED"/>
    <property type="match status" value="1"/>
</dbReference>
<gene>
    <name evidence="1" type="ORF">ILEXP_LOCUS51485</name>
</gene>
<name>A0ABC8UKL0_9AQUA</name>
<dbReference type="InterPro" id="IPR039910">
    <property type="entry name" value="D15-like"/>
</dbReference>
<reference evidence="1 2" key="1">
    <citation type="submission" date="2024-02" db="EMBL/GenBank/DDBJ databases">
        <authorList>
            <person name="Vignale AGUSTIN F."/>
            <person name="Sosa J E."/>
            <person name="Modenutti C."/>
        </authorList>
    </citation>
    <scope>NUCLEOTIDE SEQUENCE [LARGE SCALE GENOMIC DNA]</scope>
</reference>